<evidence type="ECO:0000256" key="7">
    <source>
        <dbReference type="ARBA" id="ARBA00022801"/>
    </source>
</evidence>
<evidence type="ECO:0000256" key="10">
    <source>
        <dbReference type="PIRNR" id="PIRNR002884"/>
    </source>
</evidence>
<keyword evidence="8 10" id="KW-0904">Protein phosphatase</keyword>
<dbReference type="Gene3D" id="1.10.287.500">
    <property type="entry name" value="Helix hairpin bin"/>
    <property type="match status" value="1"/>
</dbReference>
<dbReference type="EMBL" id="CP044205">
    <property type="protein sequence ID" value="QFY44988.1"/>
    <property type="molecule type" value="Genomic_DNA"/>
</dbReference>
<evidence type="ECO:0000256" key="8">
    <source>
        <dbReference type="ARBA" id="ARBA00022912"/>
    </source>
</evidence>
<dbReference type="InterPro" id="IPR050992">
    <property type="entry name" value="CheZ_family_phosphatases"/>
</dbReference>
<protein>
    <recommendedName>
        <fullName evidence="3 10">Protein phosphatase CheZ</fullName>
        <ecNumber evidence="10">3.1.3.-</ecNumber>
    </recommendedName>
    <alternativeName>
        <fullName evidence="9 10">Chemotaxis protein CheZ</fullName>
    </alternativeName>
</protein>
<dbReference type="KEGG" id="mmob:F6R98_07275"/>
<dbReference type="FunCoup" id="A0A5Q0BSD4">
    <property type="interactions" value="58"/>
</dbReference>
<keyword evidence="4 10" id="KW-0963">Cytoplasm</keyword>
<keyword evidence="7 10" id="KW-0378">Hydrolase</keyword>
<dbReference type="InterPro" id="IPR007439">
    <property type="entry name" value="Chemotax_Pase_CheZ"/>
</dbReference>
<keyword evidence="6 10" id="KW-0283">Flagellar rotation</keyword>
<dbReference type="AlphaFoldDB" id="A0A5Q0BSD4"/>
<evidence type="ECO:0000313" key="12">
    <source>
        <dbReference type="EMBL" id="QFY44988.1"/>
    </source>
</evidence>
<evidence type="ECO:0000256" key="1">
    <source>
        <dbReference type="ARBA" id="ARBA00004496"/>
    </source>
</evidence>
<proteinExistence type="inferred from homology"/>
<name>A0A5Q0BSD4_9GAMM</name>
<dbReference type="PANTHER" id="PTHR43693:SF1">
    <property type="entry name" value="PROTEIN PHOSPHATASE CHEZ"/>
    <property type="match status" value="1"/>
</dbReference>
<evidence type="ECO:0000313" key="13">
    <source>
        <dbReference type="Proteomes" id="UP000325755"/>
    </source>
</evidence>
<dbReference type="Proteomes" id="UP000325755">
    <property type="component" value="Chromosome"/>
</dbReference>
<comment type="subcellular location">
    <subcellularLocation>
        <location evidence="1 10">Cytoplasm</location>
    </subcellularLocation>
</comment>
<dbReference type="GO" id="GO:0006935">
    <property type="term" value="P:chemotaxis"/>
    <property type="evidence" value="ECO:0007669"/>
    <property type="project" value="UniProtKB-KW"/>
</dbReference>
<keyword evidence="13" id="KW-1185">Reference proteome</keyword>
<evidence type="ECO:0000256" key="3">
    <source>
        <dbReference type="ARBA" id="ARBA00018484"/>
    </source>
</evidence>
<dbReference type="EC" id="3.1.3.-" evidence="10"/>
<dbReference type="GO" id="GO:0004721">
    <property type="term" value="F:phosphoprotein phosphatase activity"/>
    <property type="evidence" value="ECO:0007669"/>
    <property type="project" value="UniProtKB-KW"/>
</dbReference>
<evidence type="ECO:0000256" key="2">
    <source>
        <dbReference type="ARBA" id="ARBA00005908"/>
    </source>
</evidence>
<evidence type="ECO:0000256" key="9">
    <source>
        <dbReference type="ARBA" id="ARBA00029599"/>
    </source>
</evidence>
<organism evidence="12 13">
    <name type="scientific">Candidatus Methylospira mobilis</name>
    <dbReference type="NCBI Taxonomy" id="1808979"/>
    <lineage>
        <taxon>Bacteria</taxon>
        <taxon>Pseudomonadati</taxon>
        <taxon>Pseudomonadota</taxon>
        <taxon>Gammaproteobacteria</taxon>
        <taxon>Methylococcales</taxon>
        <taxon>Methylococcaceae</taxon>
        <taxon>Candidatus Methylospira</taxon>
    </lineage>
</organism>
<comment type="function">
    <text evidence="10">Plays an important role in bacterial chemotaxis signal transduction pathway by accelerating the dephosphorylation of phosphorylated CheY (CheY-P).</text>
</comment>
<evidence type="ECO:0000256" key="4">
    <source>
        <dbReference type="ARBA" id="ARBA00022490"/>
    </source>
</evidence>
<keyword evidence="5 10" id="KW-0145">Chemotaxis</keyword>
<dbReference type="Pfam" id="PF04344">
    <property type="entry name" value="CheZ"/>
    <property type="match status" value="1"/>
</dbReference>
<evidence type="ECO:0000256" key="5">
    <source>
        <dbReference type="ARBA" id="ARBA00022500"/>
    </source>
</evidence>
<reference evidence="12 13" key="1">
    <citation type="submission" date="2019-09" db="EMBL/GenBank/DDBJ databases">
        <title>Ecophysiology of the spiral-shaped methanotroph Methylospira mobilis as revealed by the complete genome sequence.</title>
        <authorList>
            <person name="Oshkin I.Y."/>
            <person name="Dedysh S.N."/>
            <person name="Miroshnikov K."/>
            <person name="Danilova O.V."/>
            <person name="Hakobyan A."/>
            <person name="Liesack W."/>
        </authorList>
    </citation>
    <scope>NUCLEOTIDE SEQUENCE [LARGE SCALE GENOMIC DNA]</scope>
    <source>
        <strain evidence="12 13">Shm1</strain>
    </source>
</reference>
<accession>A0A5Q0BSD4</accession>
<dbReference type="PANTHER" id="PTHR43693">
    <property type="entry name" value="PROTEIN PHOSPHATASE CHEZ"/>
    <property type="match status" value="1"/>
</dbReference>
<feature type="site" description="Enhances dephosphorylation of CheY-P" evidence="11">
    <location>
        <position position="131"/>
    </location>
</feature>
<dbReference type="NCBIfam" id="NF008368">
    <property type="entry name" value="PRK11166.1"/>
    <property type="match status" value="1"/>
</dbReference>
<dbReference type="GO" id="GO:0050920">
    <property type="term" value="P:regulation of chemotaxis"/>
    <property type="evidence" value="ECO:0007669"/>
    <property type="project" value="InterPro"/>
</dbReference>
<gene>
    <name evidence="12" type="primary">cheZ</name>
    <name evidence="12" type="ORF">F6R98_07275</name>
</gene>
<dbReference type="PIRSF" id="PIRSF002884">
    <property type="entry name" value="CheZ"/>
    <property type="match status" value="1"/>
</dbReference>
<dbReference type="OrthoDB" id="9773007at2"/>
<evidence type="ECO:0000256" key="11">
    <source>
        <dbReference type="PIRSR" id="PIRSR002884-1"/>
    </source>
</evidence>
<dbReference type="GO" id="GO:0009288">
    <property type="term" value="C:bacterial-type flagellum"/>
    <property type="evidence" value="ECO:0007669"/>
    <property type="project" value="InterPro"/>
</dbReference>
<comment type="similarity">
    <text evidence="2 10">Belongs to the CheZ family.</text>
</comment>
<dbReference type="InParanoid" id="A0A5Q0BSD4"/>
<sequence>MLMRIGRITRDLHDNLRILGYDTMLEKVASEIPDVRDRLGYVIQMTEQAAQRVLNATDLCSPLQDQIINGSGDLLEEWNALLSKRSQYTAHKDLAEKTIAFLSATQADAQLTRQQLVEIMLAQDFQDLTGQVVKRITQLAHDMETQLVKLLVDFAPELSAKSESGDSLLNGPQVATSGKTDIVTNQEQVDDLLESLGF</sequence>
<evidence type="ECO:0000256" key="6">
    <source>
        <dbReference type="ARBA" id="ARBA00022779"/>
    </source>
</evidence>
<dbReference type="GO" id="GO:0097588">
    <property type="term" value="P:archaeal or bacterial-type flagellum-dependent cell motility"/>
    <property type="evidence" value="ECO:0007669"/>
    <property type="project" value="UniProtKB-KW"/>
</dbReference>
<dbReference type="GO" id="GO:0005737">
    <property type="term" value="C:cytoplasm"/>
    <property type="evidence" value="ECO:0007669"/>
    <property type="project" value="UniProtKB-SubCell"/>
</dbReference>
<dbReference type="SUPFAM" id="SSF75708">
    <property type="entry name" value="Chemotaxis phosphatase CheZ"/>
    <property type="match status" value="1"/>
</dbReference>
<comment type="subunit">
    <text evidence="10">Homodimer.</text>
</comment>